<feature type="compositionally biased region" description="Acidic residues" evidence="1">
    <location>
        <begin position="264"/>
        <end position="277"/>
    </location>
</feature>
<proteinExistence type="predicted"/>
<reference evidence="3" key="1">
    <citation type="submission" date="2022-12" db="EMBL/GenBank/DDBJ databases">
        <title>Draft genome assemblies for two species of Escallonia (Escalloniales).</title>
        <authorList>
            <person name="Chanderbali A."/>
            <person name="Dervinis C."/>
            <person name="Anghel I."/>
            <person name="Soltis D."/>
            <person name="Soltis P."/>
            <person name="Zapata F."/>
        </authorList>
    </citation>
    <scope>NUCLEOTIDE SEQUENCE</scope>
    <source>
        <strain evidence="3">UCBG64.0493</strain>
        <tissue evidence="3">Leaf</tissue>
    </source>
</reference>
<dbReference type="CDD" id="cd08824">
    <property type="entry name" value="LOTUS"/>
    <property type="match status" value="1"/>
</dbReference>
<name>A0AA89B730_9ASTE</name>
<feature type="compositionally biased region" description="Low complexity" evidence="1">
    <location>
        <begin position="335"/>
        <end position="345"/>
    </location>
</feature>
<feature type="domain" description="OST-HTH associated" evidence="2">
    <location>
        <begin position="1"/>
        <end position="56"/>
    </location>
</feature>
<dbReference type="AlphaFoldDB" id="A0AA89B730"/>
<keyword evidence="4" id="KW-1185">Reference proteome</keyword>
<dbReference type="EMBL" id="JAVXUP010000278">
    <property type="protein sequence ID" value="KAK3032189.1"/>
    <property type="molecule type" value="Genomic_DNA"/>
</dbReference>
<dbReference type="Proteomes" id="UP001188597">
    <property type="component" value="Unassembled WGS sequence"/>
</dbReference>
<dbReference type="Gene3D" id="3.30.420.610">
    <property type="entry name" value="LOTUS domain-like"/>
    <property type="match status" value="1"/>
</dbReference>
<evidence type="ECO:0000259" key="2">
    <source>
        <dbReference type="Pfam" id="PF14418"/>
    </source>
</evidence>
<comment type="caution">
    <text evidence="3">The sequence shown here is derived from an EMBL/GenBank/DDBJ whole genome shotgun (WGS) entry which is preliminary data.</text>
</comment>
<organism evidence="3 4">
    <name type="scientific">Escallonia herrerae</name>
    <dbReference type="NCBI Taxonomy" id="1293975"/>
    <lineage>
        <taxon>Eukaryota</taxon>
        <taxon>Viridiplantae</taxon>
        <taxon>Streptophyta</taxon>
        <taxon>Embryophyta</taxon>
        <taxon>Tracheophyta</taxon>
        <taxon>Spermatophyta</taxon>
        <taxon>Magnoliopsida</taxon>
        <taxon>eudicotyledons</taxon>
        <taxon>Gunneridae</taxon>
        <taxon>Pentapetalae</taxon>
        <taxon>asterids</taxon>
        <taxon>campanulids</taxon>
        <taxon>Escalloniales</taxon>
        <taxon>Escalloniaceae</taxon>
        <taxon>Escallonia</taxon>
    </lineage>
</organism>
<sequence length="395" mass="43208">MAENLQKQGPAVLITLSQNDLLHLVDLLISDKKWVEECPLQTFPFKVIHAAAKSSFSNASSSNGLSSLFNGTSLQSSSRIVPESGKQRLQNPSNVEVSPPAIDNKLSSKSRGEIMADCQKLVDGILKEYPEGFNTASFRKFFLDTYGYSLDLQMLGYQKLVNLLQVMHGVKIESGCILPARKVWKSSSLDVSDPNLLWNNVSGIAASSDGELSDASRKDDDLESPWEELGPVSSTVPKRSRMELGSKSKKNKGALGQASSDYELPSDDVFSDSDDETLSSSVSECQRKPKVNEEDSSLLQILDNWYSCKEDNSRRVASEGTNTMTDCYGNDTKQSSSSGVGVNSENPALNYARKQKPSKSYLFVSDQVDDNKDRLIDGILGSLKNSGNDTAESRI</sequence>
<feature type="region of interest" description="Disordered" evidence="1">
    <location>
        <begin position="312"/>
        <end position="345"/>
    </location>
</feature>
<evidence type="ECO:0000256" key="1">
    <source>
        <dbReference type="SAM" id="MobiDB-lite"/>
    </source>
</evidence>
<evidence type="ECO:0000313" key="3">
    <source>
        <dbReference type="EMBL" id="KAK3032189.1"/>
    </source>
</evidence>
<dbReference type="InterPro" id="IPR041966">
    <property type="entry name" value="LOTUS-like"/>
</dbReference>
<dbReference type="Pfam" id="PF14418">
    <property type="entry name" value="OHA"/>
    <property type="match status" value="1"/>
</dbReference>
<evidence type="ECO:0000313" key="4">
    <source>
        <dbReference type="Proteomes" id="UP001188597"/>
    </source>
</evidence>
<dbReference type="InterPro" id="IPR025677">
    <property type="entry name" value="OST-HTH-assoc_dom"/>
</dbReference>
<feature type="region of interest" description="Disordered" evidence="1">
    <location>
        <begin position="207"/>
        <end position="294"/>
    </location>
</feature>
<feature type="compositionally biased region" description="Polar residues" evidence="1">
    <location>
        <begin position="87"/>
        <end position="96"/>
    </location>
</feature>
<protein>
    <recommendedName>
        <fullName evidence="2">OST-HTH associated domain-containing protein</fullName>
    </recommendedName>
</protein>
<gene>
    <name evidence="3" type="ORF">RJ639_035901</name>
</gene>
<accession>A0AA89B730</accession>
<feature type="region of interest" description="Disordered" evidence="1">
    <location>
        <begin position="80"/>
        <end position="106"/>
    </location>
</feature>